<keyword evidence="2" id="KW-1185">Reference proteome</keyword>
<evidence type="ECO:0000313" key="2">
    <source>
        <dbReference type="Proteomes" id="UP000828048"/>
    </source>
</evidence>
<protein>
    <submittedName>
        <fullName evidence="1">Uncharacterized protein</fullName>
    </submittedName>
</protein>
<organism evidence="1 2">
    <name type="scientific">Vaccinium darrowii</name>
    <dbReference type="NCBI Taxonomy" id="229202"/>
    <lineage>
        <taxon>Eukaryota</taxon>
        <taxon>Viridiplantae</taxon>
        <taxon>Streptophyta</taxon>
        <taxon>Embryophyta</taxon>
        <taxon>Tracheophyta</taxon>
        <taxon>Spermatophyta</taxon>
        <taxon>Magnoliopsida</taxon>
        <taxon>eudicotyledons</taxon>
        <taxon>Gunneridae</taxon>
        <taxon>Pentapetalae</taxon>
        <taxon>asterids</taxon>
        <taxon>Ericales</taxon>
        <taxon>Ericaceae</taxon>
        <taxon>Vaccinioideae</taxon>
        <taxon>Vaccinieae</taxon>
        <taxon>Vaccinium</taxon>
    </lineage>
</organism>
<accession>A0ACB7Z2E5</accession>
<comment type="caution">
    <text evidence="1">The sequence shown here is derived from an EMBL/GenBank/DDBJ whole genome shotgun (WGS) entry which is preliminary data.</text>
</comment>
<reference evidence="1 2" key="1">
    <citation type="journal article" date="2021" name="Hortic Res">
        <title>High-quality reference genome and annotation aids understanding of berry development for evergreen blueberry (Vaccinium darrowii).</title>
        <authorList>
            <person name="Yu J."/>
            <person name="Hulse-Kemp A.M."/>
            <person name="Babiker E."/>
            <person name="Staton M."/>
        </authorList>
    </citation>
    <scope>NUCLEOTIDE SEQUENCE [LARGE SCALE GENOMIC DNA]</scope>
    <source>
        <strain evidence="2">cv. NJ 8807/NJ 8810</strain>
        <tissue evidence="1">Young leaf</tissue>
    </source>
</reference>
<gene>
    <name evidence="1" type="ORF">Vadar_004170</name>
</gene>
<dbReference type="EMBL" id="CM037154">
    <property type="protein sequence ID" value="KAH7859680.1"/>
    <property type="molecule type" value="Genomic_DNA"/>
</dbReference>
<name>A0ACB7Z2E5_9ERIC</name>
<proteinExistence type="predicted"/>
<sequence length="500" mass="56472">MEGRREITRGKANKANHCGWVRLFMETGSEIEHEAFLVLWLSRHVFPYGYSVINRNVHSIAIHLARGTRIALAPAVLSWLYRDLRVLKNAIFSGKKQEVGLNLWAPMQMVQIWAWERYPSLRPQPNSLKPGEPRMARWGTMKKKNIENVGLAINSGRDFQWCPYAKSEENWEFPMFYKEREEWVSCLGMDEYFESFARFLRPSELVGLDCLERYLPHRVAMQFGMDQDVPGLVARFNETPEIAWENYSRPIKGRLYVPSRLFKSDVTARYLEWWKQSKLSQKDEVKGAKGKKSITEGPRKPPKDPKGKSVENDALGIPPKRKRVNAAKSGGKDEKSITKSPGKSLQIPKGMNVENDALHTSPKKKRVKGVQPVGKAKHRIEDSAGNRISGDGKCFAQPKPQIPSSLTADNGSGKKMESPVELVENPVSGEAMMRRLDRTSENASENSVGIPRDDGVSVASNGGNIKTQSTIDISGLEVRTSRLEKVFAQLKAEKLRVRSV</sequence>
<dbReference type="Proteomes" id="UP000828048">
    <property type="component" value="Chromosome 4"/>
</dbReference>
<evidence type="ECO:0000313" key="1">
    <source>
        <dbReference type="EMBL" id="KAH7859680.1"/>
    </source>
</evidence>